<reference evidence="2 3" key="1">
    <citation type="submission" date="2016-09" db="EMBL/GenBank/DDBJ databases">
        <title>Draft Genome Sequence of four Alteromonas macleodii strains isolated from copper coupons and grown long-term at elevated copper levels.</title>
        <authorList>
            <person name="Cusick K."/>
            <person name="Dale J."/>
            <person name="Little B."/>
            <person name="Biffinger J."/>
        </authorList>
    </citation>
    <scope>NUCLEOTIDE SEQUENCE [LARGE SCALE GENOMIC DNA]</scope>
    <source>
        <strain evidence="2 3">KCP01</strain>
    </source>
</reference>
<organism evidence="2 3">
    <name type="scientific">Alteromonas macleodii</name>
    <name type="common">Pseudoalteromonas macleodii</name>
    <dbReference type="NCBI Taxonomy" id="28108"/>
    <lineage>
        <taxon>Bacteria</taxon>
        <taxon>Pseudomonadati</taxon>
        <taxon>Pseudomonadota</taxon>
        <taxon>Gammaproteobacteria</taxon>
        <taxon>Alteromonadales</taxon>
        <taxon>Alteromonadaceae</taxon>
        <taxon>Alteromonas/Salinimonas group</taxon>
        <taxon>Alteromonas</taxon>
    </lineage>
</organism>
<protein>
    <submittedName>
        <fullName evidence="2">Uncharacterized protein</fullName>
    </submittedName>
</protein>
<feature type="transmembrane region" description="Helical" evidence="1">
    <location>
        <begin position="106"/>
        <end position="125"/>
    </location>
</feature>
<evidence type="ECO:0000313" key="2">
    <source>
        <dbReference type="EMBL" id="OES23908.1"/>
    </source>
</evidence>
<keyword evidence="1" id="KW-0812">Transmembrane</keyword>
<name>A0AB36FMD8_ALTMA</name>
<evidence type="ECO:0000256" key="1">
    <source>
        <dbReference type="SAM" id="Phobius"/>
    </source>
</evidence>
<comment type="caution">
    <text evidence="2">The sequence shown here is derived from an EMBL/GenBank/DDBJ whole genome shotgun (WGS) entry which is preliminary data.</text>
</comment>
<gene>
    <name evidence="2" type="ORF">BFV95_4993</name>
</gene>
<keyword evidence="1" id="KW-1133">Transmembrane helix</keyword>
<proteinExistence type="predicted"/>
<keyword evidence="3" id="KW-1185">Reference proteome</keyword>
<dbReference type="AlphaFoldDB" id="A0AB36FMD8"/>
<feature type="transmembrane region" description="Helical" evidence="1">
    <location>
        <begin position="145"/>
        <end position="168"/>
    </location>
</feature>
<sequence length="170" mass="19556">MICFLITFSSVAKDVYVKGYYKKDGTYVAPHYRSSPNSTVNDNWSTYGNINPHTGEVGSKRVYDQNHRLPTTLLQQSSYIPNEKGGSRNPVDSPVSQQEQTNTFNFFWHTLALCFLFTIFLAPLIDRWISATFSQRQHYASLFSLKSFVVVYVFVPFILNVSLHFYLISN</sequence>
<dbReference type="Proteomes" id="UP000095392">
    <property type="component" value="Unassembled WGS sequence"/>
</dbReference>
<accession>A0AB36FMD8</accession>
<dbReference type="EMBL" id="MIPY01000076">
    <property type="protein sequence ID" value="OES23908.1"/>
    <property type="molecule type" value="Genomic_DNA"/>
</dbReference>
<keyword evidence="1" id="KW-0472">Membrane</keyword>
<evidence type="ECO:0000313" key="3">
    <source>
        <dbReference type="Proteomes" id="UP000095392"/>
    </source>
</evidence>